<dbReference type="InterPro" id="IPR049551">
    <property type="entry name" value="PKS_DH_C"/>
</dbReference>
<dbReference type="Pfam" id="PF23297">
    <property type="entry name" value="ACP_SdgA_C"/>
    <property type="match status" value="1"/>
</dbReference>
<dbReference type="InterPro" id="IPR014031">
    <property type="entry name" value="Ketoacyl_synth_C"/>
</dbReference>
<dbReference type="InterPro" id="IPR042104">
    <property type="entry name" value="PKS_dehydratase_sf"/>
</dbReference>
<evidence type="ECO:0000256" key="7">
    <source>
        <dbReference type="ARBA" id="ARBA00023315"/>
    </source>
</evidence>
<keyword evidence="13" id="KW-1185">Reference proteome</keyword>
<dbReference type="Gene3D" id="1.10.1200.10">
    <property type="entry name" value="ACP-like"/>
    <property type="match status" value="1"/>
</dbReference>
<feature type="domain" description="Ketosynthase family 3 (KS3)" evidence="10">
    <location>
        <begin position="6"/>
        <end position="433"/>
    </location>
</feature>
<sequence>MEQDKIAPIAIVGLNLKFPDDAVSPQAFWDLIYNARSAVREVPASRFNIDSFYHPDPSRLDSIRVRHGHFMAEDPRAFDASFFSMSPAEAAVLDPQQRGLLEGAYRTFENAGIPIERVAGSTTSVFCASFGRDSDAILGRDPEFQSRYQATGSGSSMLSNRISHFYDLRGPSLTVDTACSSGLYAFHLACQSLLCGESEMSLVCGSNTYITPECISLPLSNAGFLSPDGRCYSFDHRANGYSRGEGYGFILLKPLARALSDGDVIRAVVRATGVNQDGRTPSITQPSRSAQVDLIRKTYEAGGLDLADTEFVEAHGTGTIVGDPTEVGAIGEVFREHRSRPVWVGSVKSNIGHLEGASGLAGIVKTVLALEHGVIPPNTNFSKVNPAIDMAALRVQFPTRPVPWPPCHVRRASVSSFGNRNLVGYHQSVGVSGAKLDTVYGCATNGRAANGANGNGVHVHGDVTHYLDRTTTNGNSTHSGDDDDVQAYAIIPLSAADEKGPSRQAEALKKFLVSLPKEAKNAEFFADLAHTLTVRRSLLNWRAFSVVEPVADAVSTLTDTLSSAVLGVSSKTPDLSFVFTGQGAQYAQMSLGLLSYPTFKRSLVESGIFLESLGCAWSVLVEELEKPGSLSKIDTPGLSQPLCTAIQVALVDLLRSWDVAPVSVCGHSSGEIAAAYCAGAITRESALKIAYFRGVIAEKLIGDAESNPTTMMSVGLGDQDVLPYLAGTGVSVACVNSPVNVTLSGDKAAVDAIREQLDEKEIFAKRLAVKIAYHSKFMAAGSAAYQAMIGRIERPEQPTSLKHHAVGFYSSVTGDLVAHPALRDPDYWVQNLVCPVQFSRALVAMAAGSENRKQGARFLVELGPQSALRRPIKDSLSPVLAMDKWRYASMLNRRVPDVRSVLEAAGHLWCSGVSVSLEAANRASLHTKRAPRLLVDLPSYPFSRIREYWDESRLSRKYALRPYRRHALLGLREKDWNAAEPSWRHLIRIQENPWIVDHALNGSPLYPGAGMLVMAIEAARQMAAPHKRPISGYRLRNVRFLRAITVDDSERGSEAKIHMHPRKQATNSTSTVWYDWRIYTATGDEWIECAYGSVKAELDPDVKPELAGASDARWLRFVEELRGQHASDAEKCSLRVYHTQLYQNMAKFSGFNYGPYFQQLRNITYDRNGHASADLALRGYFDQMPYASEDPCVIHPTTLDAVCHLQMVALSRGGWQPIPTMMFSHLKDLWVSHKLFTAGNDAQLRAATHETMRSFREAECKTVVLFADSLEPALVAEGQRGTAITSFPRSPAGSEDDSASRMSYGISYQPDLSLLTMQETCTYLKSTFNGSKYGPPPKANVDRGDAISLHFVETVLKQLDVDGPRHCEAHFEMYCAWMRRVATNRDKWTLESRGLGHLDIQDVLREADAEPTQRLAKTIGEHLYQILRGEVNALELIFEGRLADDFYHSEMFSVSYRKVGAYMGIMAHANPQLRVLQVGAGTGSSTAQILPYLICDEGNGRESVRFAEYAYTDMSPGFFEKAKDRFSNVAKYMRFQQLDLQFDPCSQGFADGSYDFVVVGNVLHATADLMQTLQYTKKLLRPGGKLIMCEATNLDNIRDGLVFGLLPGWWLREEQWRSTSEEYQGQGPLLTERQWAKVLPEAGFSGLDMVFRDHEHESHHRVSIIVATAPHDTQDDLLIQKDATFILIDSQSSSQKGLAEKIQRRLAASTQSIPEIVKFDASLDRSFKDATVISLLEIDGSLLSNVKDSEFSAVKQMSLEARLVLWVNGDAGPVAGDPEADIALGFGRTVCSERGDQNFVNLSLERPTMRLDPCIESIFRVFRNIIRSLDSAHENEYSEKNGIIQIPRVVPIPYLNDLVTARSHQPDEQTYSVGSNGRKPRFHLSIETPGLLDTLYYIEGQDEHSILEGEYVEIEVRATSLNFKDVMVALGQIPGKGFGLDGAGIVSRATPGSRFTPGDRVVYCSFAGGGLGTFVTCSELQVEKIPDDMAFNIAAAIPTVYSTAVYSIDYVAHLQKGESILIHAGAGGVGQAAIQLAMIRGARIFVTVGSQDKRHLLKDLYGLEDSQIFYSRDSTFAEDVRNATDGHGVDVVLNSLGGELLQQSWDCIAPFGRFIDIGKADIIANNMLPMGPFDRNVTFSAVDLVVIHEKAKPLLKKIIQDVIRLFKEHTHLHEPKPLHVFHPSRLEEAMRFLQGGRNTGKVVVDFAASGEQIKFRPALKPAYHFSNQATYVISGGLGGLGREIIRWMTRRGARNFLALSSSGVEGKPDAPTFIKEVEGMGAKILAPACNITNRKLLENTLQKAMRELPPIKGCIQAAMVLQDDMLMNMSATGFHAAKDPKTIGSWNLHELLPPDMDFFVLLSSFCGVMGNPGQCNYSAGNTFEDALARHRVSRGMRGVSVDLALIVEAGWANDNYTIVTESLRASDGGVKQEQLMAMLDALCDPTYDCQNFAQVVNVIDSPEELYRMTKEGRLAWAAKPMFNNFLRIGELRLASREAAKTDDKASVDYAALVKAAANTEDAGEVVAHGLVQKLAKSLSVPPESLDVQKPAFVLGVDSLIAVEIRYWFMKQLQVEVAVFSILKNQSLVELCQQVAAQVMKKKE</sequence>
<evidence type="ECO:0000313" key="12">
    <source>
        <dbReference type="EMBL" id="KAH7042785.1"/>
    </source>
</evidence>
<feature type="region of interest" description="N-terminal hotdog fold" evidence="8">
    <location>
        <begin position="966"/>
        <end position="1101"/>
    </location>
</feature>
<keyword evidence="6" id="KW-0511">Multifunctional enzyme</keyword>
<dbReference type="SMART" id="SM00823">
    <property type="entry name" value="PKS_PP"/>
    <property type="match status" value="1"/>
</dbReference>
<dbReference type="Gene3D" id="3.90.180.10">
    <property type="entry name" value="Medium-chain alcohol dehydrogenases, catalytic domain"/>
    <property type="match status" value="1"/>
</dbReference>
<dbReference type="CDD" id="cd05195">
    <property type="entry name" value="enoyl_red"/>
    <property type="match status" value="1"/>
</dbReference>
<dbReference type="InterPro" id="IPR029063">
    <property type="entry name" value="SAM-dependent_MTases_sf"/>
</dbReference>
<dbReference type="SUPFAM" id="SSF51735">
    <property type="entry name" value="NAD(P)-binding Rossmann-fold domains"/>
    <property type="match status" value="2"/>
</dbReference>
<dbReference type="Gene3D" id="3.40.50.150">
    <property type="entry name" value="Vaccinia Virus protein VP39"/>
    <property type="match status" value="1"/>
</dbReference>
<evidence type="ECO:0008006" key="14">
    <source>
        <dbReference type="Google" id="ProtNLM"/>
    </source>
</evidence>
<dbReference type="InterPro" id="IPR036736">
    <property type="entry name" value="ACP-like_sf"/>
</dbReference>
<keyword evidence="4" id="KW-0521">NADP</keyword>
<proteinExistence type="predicted"/>
<dbReference type="InterPro" id="IPR001227">
    <property type="entry name" value="Ac_transferase_dom_sf"/>
</dbReference>
<keyword evidence="3" id="KW-0808">Transferase</keyword>
<dbReference type="InterPro" id="IPR020843">
    <property type="entry name" value="ER"/>
</dbReference>
<comment type="caution">
    <text evidence="12">The sequence shown here is derived from an EMBL/GenBank/DDBJ whole genome shotgun (WGS) entry which is preliminary data.</text>
</comment>
<name>A0ABQ8G582_9PEZI</name>
<dbReference type="Gene3D" id="3.10.129.110">
    <property type="entry name" value="Polyketide synthase dehydratase"/>
    <property type="match status" value="1"/>
</dbReference>
<feature type="active site" description="Proton acceptor; for dehydratase activity" evidence="8">
    <location>
        <position position="998"/>
    </location>
</feature>
<reference evidence="12 13" key="1">
    <citation type="journal article" date="2021" name="Nat. Commun.">
        <title>Genetic determinants of endophytism in the Arabidopsis root mycobiome.</title>
        <authorList>
            <person name="Mesny F."/>
            <person name="Miyauchi S."/>
            <person name="Thiergart T."/>
            <person name="Pickel B."/>
            <person name="Atanasova L."/>
            <person name="Karlsson M."/>
            <person name="Huettel B."/>
            <person name="Barry K.W."/>
            <person name="Haridas S."/>
            <person name="Chen C."/>
            <person name="Bauer D."/>
            <person name="Andreopoulos W."/>
            <person name="Pangilinan J."/>
            <person name="LaButti K."/>
            <person name="Riley R."/>
            <person name="Lipzen A."/>
            <person name="Clum A."/>
            <person name="Drula E."/>
            <person name="Henrissat B."/>
            <person name="Kohler A."/>
            <person name="Grigoriev I.V."/>
            <person name="Martin F.M."/>
            <person name="Hacquard S."/>
        </authorList>
    </citation>
    <scope>NUCLEOTIDE SEQUENCE [LARGE SCALE GENOMIC DNA]</scope>
    <source>
        <strain evidence="12 13">MPI-SDFR-AT-0080</strain>
    </source>
</reference>
<dbReference type="Pfam" id="PF13602">
    <property type="entry name" value="ADH_zinc_N_2"/>
    <property type="match status" value="1"/>
</dbReference>
<dbReference type="SUPFAM" id="SSF50129">
    <property type="entry name" value="GroES-like"/>
    <property type="match status" value="1"/>
</dbReference>
<dbReference type="InterPro" id="IPR014043">
    <property type="entry name" value="Acyl_transferase_dom"/>
</dbReference>
<dbReference type="PROSITE" id="PS52019">
    <property type="entry name" value="PKS_MFAS_DH"/>
    <property type="match status" value="1"/>
</dbReference>
<keyword evidence="5" id="KW-0560">Oxidoreductase</keyword>
<feature type="domain" description="Carrier" evidence="9">
    <location>
        <begin position="2521"/>
        <end position="2598"/>
    </location>
</feature>
<dbReference type="InterPro" id="IPR049900">
    <property type="entry name" value="PKS_mFAS_DH"/>
</dbReference>
<evidence type="ECO:0000256" key="5">
    <source>
        <dbReference type="ARBA" id="ARBA00023002"/>
    </source>
</evidence>
<organism evidence="12 13">
    <name type="scientific">Macrophomina phaseolina</name>
    <dbReference type="NCBI Taxonomy" id="35725"/>
    <lineage>
        <taxon>Eukaryota</taxon>
        <taxon>Fungi</taxon>
        <taxon>Dikarya</taxon>
        <taxon>Ascomycota</taxon>
        <taxon>Pezizomycotina</taxon>
        <taxon>Dothideomycetes</taxon>
        <taxon>Dothideomycetes incertae sedis</taxon>
        <taxon>Botryosphaeriales</taxon>
        <taxon>Botryosphaeriaceae</taxon>
        <taxon>Macrophomina</taxon>
    </lineage>
</organism>
<evidence type="ECO:0000313" key="13">
    <source>
        <dbReference type="Proteomes" id="UP000774617"/>
    </source>
</evidence>
<dbReference type="Pfam" id="PF08659">
    <property type="entry name" value="KR"/>
    <property type="match status" value="1"/>
</dbReference>
<evidence type="ECO:0000259" key="9">
    <source>
        <dbReference type="PROSITE" id="PS50075"/>
    </source>
</evidence>
<evidence type="ECO:0000256" key="8">
    <source>
        <dbReference type="PROSITE-ProRule" id="PRU01363"/>
    </source>
</evidence>
<feature type="region of interest" description="C-terminal hotdog fold" evidence="8">
    <location>
        <begin position="1133"/>
        <end position="1293"/>
    </location>
</feature>
<dbReference type="InterPro" id="IPR018201">
    <property type="entry name" value="Ketoacyl_synth_AS"/>
</dbReference>
<dbReference type="SMART" id="SM00826">
    <property type="entry name" value="PKS_DH"/>
    <property type="match status" value="1"/>
</dbReference>
<dbReference type="Gene3D" id="3.40.366.10">
    <property type="entry name" value="Malonyl-Coenzyme A Acyl Carrier Protein, domain 2"/>
    <property type="match status" value="1"/>
</dbReference>
<dbReference type="Pfam" id="PF00698">
    <property type="entry name" value="Acyl_transf_1"/>
    <property type="match status" value="1"/>
</dbReference>
<dbReference type="PANTHER" id="PTHR43775">
    <property type="entry name" value="FATTY ACID SYNTHASE"/>
    <property type="match status" value="1"/>
</dbReference>
<dbReference type="Gene3D" id="3.30.70.3290">
    <property type="match status" value="1"/>
</dbReference>
<dbReference type="Pfam" id="PF14765">
    <property type="entry name" value="PS-DH"/>
    <property type="match status" value="1"/>
</dbReference>
<dbReference type="InterPro" id="IPR050091">
    <property type="entry name" value="PKS_NRPS_Biosynth_Enz"/>
</dbReference>
<dbReference type="PROSITE" id="PS50075">
    <property type="entry name" value="CARRIER"/>
    <property type="match status" value="1"/>
</dbReference>
<dbReference type="PROSITE" id="PS52004">
    <property type="entry name" value="KS3_2"/>
    <property type="match status" value="1"/>
</dbReference>
<dbReference type="Pfam" id="PF00109">
    <property type="entry name" value="ketoacyl-synt"/>
    <property type="match status" value="1"/>
</dbReference>
<feature type="domain" description="PKS/mFAS DH" evidence="11">
    <location>
        <begin position="966"/>
        <end position="1293"/>
    </location>
</feature>
<dbReference type="InterPro" id="IPR057326">
    <property type="entry name" value="KR_dom"/>
</dbReference>
<dbReference type="Pfam" id="PF08242">
    <property type="entry name" value="Methyltransf_12"/>
    <property type="match status" value="1"/>
</dbReference>
<evidence type="ECO:0000259" key="10">
    <source>
        <dbReference type="PROSITE" id="PS52004"/>
    </source>
</evidence>
<dbReference type="Pfam" id="PF02801">
    <property type="entry name" value="Ketoacyl-synt_C"/>
    <property type="match status" value="1"/>
</dbReference>
<evidence type="ECO:0000256" key="6">
    <source>
        <dbReference type="ARBA" id="ARBA00023268"/>
    </source>
</evidence>
<dbReference type="Gene3D" id="3.40.50.720">
    <property type="entry name" value="NAD(P)-binding Rossmann-like Domain"/>
    <property type="match status" value="1"/>
</dbReference>
<dbReference type="SMART" id="SM00827">
    <property type="entry name" value="PKS_AT"/>
    <property type="match status" value="1"/>
</dbReference>
<dbReference type="SMART" id="SM00822">
    <property type="entry name" value="PKS_KR"/>
    <property type="match status" value="1"/>
</dbReference>
<dbReference type="InterPro" id="IPR013968">
    <property type="entry name" value="PKS_KR"/>
</dbReference>
<dbReference type="CDD" id="cd00833">
    <property type="entry name" value="PKS"/>
    <property type="match status" value="1"/>
</dbReference>
<dbReference type="InterPro" id="IPR016036">
    <property type="entry name" value="Malonyl_transacylase_ACP-bd"/>
</dbReference>
<dbReference type="InterPro" id="IPR049552">
    <property type="entry name" value="PKS_DH_N"/>
</dbReference>
<evidence type="ECO:0000259" key="11">
    <source>
        <dbReference type="PROSITE" id="PS52019"/>
    </source>
</evidence>
<dbReference type="PANTHER" id="PTHR43775:SF29">
    <property type="entry name" value="ASPERFURANONE POLYKETIDE SYNTHASE AFOG-RELATED"/>
    <property type="match status" value="1"/>
</dbReference>
<dbReference type="InterPro" id="IPR016039">
    <property type="entry name" value="Thiolase-like"/>
</dbReference>
<keyword evidence="2" id="KW-0597">Phosphoprotein</keyword>
<dbReference type="SUPFAM" id="SSF52151">
    <property type="entry name" value="FabD/lysophospholipase-like"/>
    <property type="match status" value="1"/>
</dbReference>
<dbReference type="InterPro" id="IPR014030">
    <property type="entry name" value="Ketoacyl_synth_N"/>
</dbReference>
<dbReference type="SUPFAM" id="SSF47336">
    <property type="entry name" value="ACP-like"/>
    <property type="match status" value="1"/>
</dbReference>
<dbReference type="InterPro" id="IPR036291">
    <property type="entry name" value="NAD(P)-bd_dom_sf"/>
</dbReference>
<evidence type="ECO:0000256" key="2">
    <source>
        <dbReference type="ARBA" id="ARBA00022553"/>
    </source>
</evidence>
<evidence type="ECO:0000256" key="4">
    <source>
        <dbReference type="ARBA" id="ARBA00022857"/>
    </source>
</evidence>
<dbReference type="InterPro" id="IPR011032">
    <property type="entry name" value="GroES-like_sf"/>
</dbReference>
<dbReference type="InterPro" id="IPR013217">
    <property type="entry name" value="Methyltransf_12"/>
</dbReference>
<dbReference type="InterPro" id="IPR020807">
    <property type="entry name" value="PKS_DH"/>
</dbReference>
<dbReference type="PROSITE" id="PS00606">
    <property type="entry name" value="KS3_1"/>
    <property type="match status" value="1"/>
</dbReference>
<dbReference type="InterPro" id="IPR009081">
    <property type="entry name" value="PP-bd_ACP"/>
</dbReference>
<keyword evidence="7" id="KW-0012">Acyltransferase</keyword>
<dbReference type="InterPro" id="IPR020841">
    <property type="entry name" value="PKS_Beta-ketoAc_synthase_dom"/>
</dbReference>
<dbReference type="SUPFAM" id="SSF53335">
    <property type="entry name" value="S-adenosyl-L-methionine-dependent methyltransferases"/>
    <property type="match status" value="1"/>
</dbReference>
<dbReference type="SUPFAM" id="SSF53901">
    <property type="entry name" value="Thiolase-like"/>
    <property type="match status" value="1"/>
</dbReference>
<dbReference type="CDD" id="cd02440">
    <property type="entry name" value="AdoMet_MTases"/>
    <property type="match status" value="1"/>
</dbReference>
<evidence type="ECO:0000256" key="1">
    <source>
        <dbReference type="ARBA" id="ARBA00022450"/>
    </source>
</evidence>
<dbReference type="SMART" id="SM00829">
    <property type="entry name" value="PKS_ER"/>
    <property type="match status" value="1"/>
</dbReference>
<protein>
    <recommendedName>
        <fullName evidence="14">Beta-ketoacyl synthase</fullName>
    </recommendedName>
</protein>
<accession>A0ABQ8G582</accession>
<dbReference type="SUPFAM" id="SSF55048">
    <property type="entry name" value="Probable ACP-binding domain of malonyl-CoA ACP transacylase"/>
    <property type="match status" value="1"/>
</dbReference>
<dbReference type="EMBL" id="JAGTJR010000024">
    <property type="protein sequence ID" value="KAH7042785.1"/>
    <property type="molecule type" value="Genomic_DNA"/>
</dbReference>
<evidence type="ECO:0000256" key="3">
    <source>
        <dbReference type="ARBA" id="ARBA00022679"/>
    </source>
</evidence>
<gene>
    <name evidence="12" type="ORF">B0J12DRAFT_629543</name>
</gene>
<keyword evidence="1" id="KW-0596">Phosphopantetheine</keyword>
<dbReference type="InterPro" id="IPR016035">
    <property type="entry name" value="Acyl_Trfase/lysoPLipase"/>
</dbReference>
<feature type="active site" description="Proton donor; for dehydratase activity" evidence="8">
    <location>
        <position position="1200"/>
    </location>
</feature>
<dbReference type="Proteomes" id="UP000774617">
    <property type="component" value="Unassembled WGS sequence"/>
</dbReference>
<dbReference type="Gene3D" id="3.40.47.10">
    <property type="match status" value="1"/>
</dbReference>
<dbReference type="Pfam" id="PF21089">
    <property type="entry name" value="PKS_DH_N"/>
    <property type="match status" value="1"/>
</dbReference>
<dbReference type="InterPro" id="IPR020806">
    <property type="entry name" value="PKS_PP-bd"/>
</dbReference>
<dbReference type="SMART" id="SM00825">
    <property type="entry name" value="PKS_KS"/>
    <property type="match status" value="1"/>
</dbReference>